<keyword evidence="2" id="KW-1185">Reference proteome</keyword>
<proteinExistence type="predicted"/>
<organism evidence="1 2">
    <name type="scientific">Racocetra persica</name>
    <dbReference type="NCBI Taxonomy" id="160502"/>
    <lineage>
        <taxon>Eukaryota</taxon>
        <taxon>Fungi</taxon>
        <taxon>Fungi incertae sedis</taxon>
        <taxon>Mucoromycota</taxon>
        <taxon>Glomeromycotina</taxon>
        <taxon>Glomeromycetes</taxon>
        <taxon>Diversisporales</taxon>
        <taxon>Gigasporaceae</taxon>
        <taxon>Racocetra</taxon>
    </lineage>
</organism>
<dbReference type="Proteomes" id="UP000789920">
    <property type="component" value="Unassembled WGS sequence"/>
</dbReference>
<name>A0ACA9QP57_9GLOM</name>
<feature type="non-terminal residue" evidence="1">
    <location>
        <position position="1"/>
    </location>
</feature>
<dbReference type="EMBL" id="CAJVQC010035787">
    <property type="protein sequence ID" value="CAG8759871.1"/>
    <property type="molecule type" value="Genomic_DNA"/>
</dbReference>
<gene>
    <name evidence="1" type="ORF">RPERSI_LOCUS15114</name>
</gene>
<accession>A0ACA9QP57</accession>
<reference evidence="1" key="1">
    <citation type="submission" date="2021-06" db="EMBL/GenBank/DDBJ databases">
        <authorList>
            <person name="Kallberg Y."/>
            <person name="Tangrot J."/>
            <person name="Rosling A."/>
        </authorList>
    </citation>
    <scope>NUCLEOTIDE SEQUENCE</scope>
    <source>
        <strain evidence="1">MA461A</strain>
    </source>
</reference>
<evidence type="ECO:0000313" key="2">
    <source>
        <dbReference type="Proteomes" id="UP000789920"/>
    </source>
</evidence>
<protein>
    <submittedName>
        <fullName evidence="1">31826_t:CDS:1</fullName>
    </submittedName>
</protein>
<sequence length="58" mass="6464">LEEIVNLKDPIFQEGDFVLYEVSTNTTCDISKTNTEGDANIDFDPKSLVDTILAELDN</sequence>
<comment type="caution">
    <text evidence="1">The sequence shown here is derived from an EMBL/GenBank/DDBJ whole genome shotgun (WGS) entry which is preliminary data.</text>
</comment>
<evidence type="ECO:0000313" key="1">
    <source>
        <dbReference type="EMBL" id="CAG8759871.1"/>
    </source>
</evidence>